<organism evidence="16 17">
    <name type="scientific">Amaricoccus macauensis</name>
    <dbReference type="NCBI Taxonomy" id="57001"/>
    <lineage>
        <taxon>Bacteria</taxon>
        <taxon>Pseudomonadati</taxon>
        <taxon>Pseudomonadota</taxon>
        <taxon>Alphaproteobacteria</taxon>
        <taxon>Rhodobacterales</taxon>
        <taxon>Paracoccaceae</taxon>
        <taxon>Amaricoccus</taxon>
    </lineage>
</organism>
<dbReference type="Pfam" id="PF13624">
    <property type="entry name" value="SurA_N_3"/>
    <property type="match status" value="1"/>
</dbReference>
<dbReference type="PANTHER" id="PTHR47529">
    <property type="entry name" value="PEPTIDYL-PROLYL CIS-TRANS ISOMERASE D"/>
    <property type="match status" value="1"/>
</dbReference>
<proteinExistence type="inferred from homology"/>
<evidence type="ECO:0000313" key="16">
    <source>
        <dbReference type="EMBL" id="MBB5221366.1"/>
    </source>
</evidence>
<comment type="subcellular location">
    <subcellularLocation>
        <location evidence="1">Cell inner membrane</location>
        <topology evidence="1">Single-pass type II membrane protein</topology>
        <orientation evidence="1">Periplasmic side</orientation>
    </subcellularLocation>
</comment>
<evidence type="ECO:0000256" key="10">
    <source>
        <dbReference type="ARBA" id="ARBA00031484"/>
    </source>
</evidence>
<dbReference type="RefSeq" id="WP_184147743.1">
    <property type="nucleotide sequence ID" value="NZ_JACHFM010000001.1"/>
</dbReference>
<evidence type="ECO:0000256" key="7">
    <source>
        <dbReference type="ARBA" id="ARBA00023136"/>
    </source>
</evidence>
<evidence type="ECO:0000256" key="13">
    <source>
        <dbReference type="ARBA" id="ARBA00042775"/>
    </source>
</evidence>
<evidence type="ECO:0000259" key="15">
    <source>
        <dbReference type="Pfam" id="PF13145"/>
    </source>
</evidence>
<keyword evidence="17" id="KW-1185">Reference proteome</keyword>
<evidence type="ECO:0000256" key="12">
    <source>
        <dbReference type="ARBA" id="ARBA00040743"/>
    </source>
</evidence>
<dbReference type="Proteomes" id="UP000549457">
    <property type="component" value="Unassembled WGS sequence"/>
</dbReference>
<keyword evidence="6 14" id="KW-1133">Transmembrane helix</keyword>
<sequence>MLGSFRNNKRSGIFVWALMVAIMIGLAGFGIGVGGGLGGGADIATVGDQKVTADDYVRAMQQELRVVQEQVGRSLPMAEARKYGIDGMVLGRLVNDATLDGEAERLGISTGDDAVRAQVLATPAFQGASGQFDKATYEAALQRAGLRADQFEALLRAEASRNLLASAIPAAAQVPATEAETILSFLGEKRTFEWIRLDATQLPAPIPAPTDADLTAFHDAHAADRYTRPETRQVSYASVSPETLAATIEIPDADLRAAYDAQPERFQTPERRALDRIAFGTLEEATAAKARLDKGEIDFDALATERGLKPGDTDQGTVTAADVADSARDAVFGAAGPGIVGPVETPLGPSLYRVNAVMAAKTVPFEEAKAELAKTIALEHARKQISDDGPHIEDLVAGGATLEEIASETVMELGHISLNAETTGGIAADPAFRTAADQASVGEESDPIQLADGGIATLRVDSIDPPAAIPLAEIRERVAADWTSDQTATALQKLADADVATLTDGTGLAELAKRLDVAIQTAGPLTRGDTLPGAPAELIADIFAAAPGGAVSRRDGDTVIVAVLTGTTPLDLADPANTPILARLQQQFDEQIHGDILALYTGALRNAAGVKVNQSLVESTLSRFP</sequence>
<evidence type="ECO:0000256" key="8">
    <source>
        <dbReference type="ARBA" id="ARBA00023186"/>
    </source>
</evidence>
<dbReference type="GO" id="GO:0003755">
    <property type="term" value="F:peptidyl-prolyl cis-trans isomerase activity"/>
    <property type="evidence" value="ECO:0007669"/>
    <property type="project" value="InterPro"/>
</dbReference>
<evidence type="ECO:0000256" key="14">
    <source>
        <dbReference type="SAM" id="Phobius"/>
    </source>
</evidence>
<evidence type="ECO:0000256" key="4">
    <source>
        <dbReference type="ARBA" id="ARBA00022519"/>
    </source>
</evidence>
<dbReference type="PANTHER" id="PTHR47529:SF1">
    <property type="entry name" value="PERIPLASMIC CHAPERONE PPID"/>
    <property type="match status" value="1"/>
</dbReference>
<keyword evidence="3" id="KW-1003">Cell membrane</keyword>
<reference evidence="16 17" key="1">
    <citation type="submission" date="2020-08" db="EMBL/GenBank/DDBJ databases">
        <title>Genomic Encyclopedia of Type Strains, Phase IV (KMG-IV): sequencing the most valuable type-strain genomes for metagenomic binning, comparative biology and taxonomic classification.</title>
        <authorList>
            <person name="Goeker M."/>
        </authorList>
    </citation>
    <scope>NUCLEOTIDE SEQUENCE [LARGE SCALE GENOMIC DNA]</scope>
    <source>
        <strain evidence="16 17">DSM 101730</strain>
    </source>
</reference>
<dbReference type="AlphaFoldDB" id="A0A840SNB9"/>
<dbReference type="SUPFAM" id="SSF54534">
    <property type="entry name" value="FKBP-like"/>
    <property type="match status" value="1"/>
</dbReference>
<dbReference type="Gene3D" id="1.10.4030.10">
    <property type="entry name" value="Porin chaperone SurA, peptide-binding domain"/>
    <property type="match status" value="1"/>
</dbReference>
<comment type="caution">
    <text evidence="16">The sequence shown here is derived from an EMBL/GenBank/DDBJ whole genome shotgun (WGS) entry which is preliminary data.</text>
</comment>
<evidence type="ECO:0000313" key="17">
    <source>
        <dbReference type="Proteomes" id="UP000549457"/>
    </source>
</evidence>
<accession>A0A840SNB9</accession>
<evidence type="ECO:0000256" key="9">
    <source>
        <dbReference type="ARBA" id="ARBA00030642"/>
    </source>
</evidence>
<dbReference type="InterPro" id="IPR027304">
    <property type="entry name" value="Trigger_fact/SurA_dom_sf"/>
</dbReference>
<evidence type="ECO:0000256" key="11">
    <source>
        <dbReference type="ARBA" id="ARBA00038408"/>
    </source>
</evidence>
<evidence type="ECO:0000256" key="2">
    <source>
        <dbReference type="ARBA" id="ARBA00018370"/>
    </source>
</evidence>
<protein>
    <recommendedName>
        <fullName evidence="2">Parvulin-like PPIase</fullName>
    </recommendedName>
    <alternativeName>
        <fullName evidence="9">Peptidyl-prolyl cis-trans isomerase plp</fullName>
    </alternativeName>
    <alternativeName>
        <fullName evidence="12">Periplasmic chaperone PpiD</fullName>
    </alternativeName>
    <alternativeName>
        <fullName evidence="13">Periplasmic folding chaperone</fullName>
    </alternativeName>
    <alternativeName>
        <fullName evidence="10">Rotamase plp</fullName>
    </alternativeName>
</protein>
<dbReference type="Pfam" id="PF13145">
    <property type="entry name" value="Rotamase_2"/>
    <property type="match status" value="1"/>
</dbReference>
<gene>
    <name evidence="16" type="ORF">HNP73_001287</name>
</gene>
<evidence type="ECO:0000256" key="5">
    <source>
        <dbReference type="ARBA" id="ARBA00022692"/>
    </source>
</evidence>
<keyword evidence="8" id="KW-0143">Chaperone</keyword>
<name>A0A840SNB9_9RHOB</name>
<keyword evidence="16" id="KW-0413">Isomerase</keyword>
<evidence type="ECO:0000256" key="3">
    <source>
        <dbReference type="ARBA" id="ARBA00022475"/>
    </source>
</evidence>
<keyword evidence="4" id="KW-0997">Cell inner membrane</keyword>
<keyword evidence="7 14" id="KW-0472">Membrane</keyword>
<dbReference type="Gene3D" id="3.10.50.40">
    <property type="match status" value="1"/>
</dbReference>
<dbReference type="SUPFAM" id="SSF109998">
    <property type="entry name" value="Triger factor/SurA peptide-binding domain-like"/>
    <property type="match status" value="1"/>
</dbReference>
<dbReference type="GO" id="GO:0005886">
    <property type="term" value="C:plasma membrane"/>
    <property type="evidence" value="ECO:0007669"/>
    <property type="project" value="UniProtKB-SubCell"/>
</dbReference>
<evidence type="ECO:0000256" key="1">
    <source>
        <dbReference type="ARBA" id="ARBA00004382"/>
    </source>
</evidence>
<comment type="similarity">
    <text evidence="11">Belongs to the PpiD chaperone family.</text>
</comment>
<dbReference type="InterPro" id="IPR000297">
    <property type="entry name" value="PPIase_PpiC"/>
</dbReference>
<evidence type="ECO:0000256" key="6">
    <source>
        <dbReference type="ARBA" id="ARBA00022989"/>
    </source>
</evidence>
<dbReference type="EMBL" id="JACHFM010000001">
    <property type="protein sequence ID" value="MBB5221366.1"/>
    <property type="molecule type" value="Genomic_DNA"/>
</dbReference>
<dbReference type="InterPro" id="IPR046357">
    <property type="entry name" value="PPIase_dom_sf"/>
</dbReference>
<keyword evidence="5 14" id="KW-0812">Transmembrane</keyword>
<feature type="transmembrane region" description="Helical" evidence="14">
    <location>
        <begin position="12"/>
        <end position="33"/>
    </location>
</feature>
<feature type="domain" description="PpiC" evidence="15">
    <location>
        <begin position="250"/>
        <end position="369"/>
    </location>
</feature>
<dbReference type="InterPro" id="IPR052029">
    <property type="entry name" value="PpiD_chaperone"/>
</dbReference>